<evidence type="ECO:0000313" key="2">
    <source>
        <dbReference type="Proteomes" id="UP000789920"/>
    </source>
</evidence>
<dbReference type="EMBL" id="CAJVQC010140273">
    <property type="protein sequence ID" value="CAG8843910.1"/>
    <property type="molecule type" value="Genomic_DNA"/>
</dbReference>
<dbReference type="Proteomes" id="UP000789920">
    <property type="component" value="Unassembled WGS sequence"/>
</dbReference>
<evidence type="ECO:0000313" key="1">
    <source>
        <dbReference type="EMBL" id="CAG8843910.1"/>
    </source>
</evidence>
<gene>
    <name evidence="1" type="ORF">RPERSI_LOCUS32980</name>
</gene>
<feature type="non-terminal residue" evidence="1">
    <location>
        <position position="1"/>
    </location>
</feature>
<protein>
    <submittedName>
        <fullName evidence="1">10548_t:CDS:1</fullName>
    </submittedName>
</protein>
<comment type="caution">
    <text evidence="1">The sequence shown here is derived from an EMBL/GenBank/DDBJ whole genome shotgun (WGS) entry which is preliminary data.</text>
</comment>
<organism evidence="1 2">
    <name type="scientific">Racocetra persica</name>
    <dbReference type="NCBI Taxonomy" id="160502"/>
    <lineage>
        <taxon>Eukaryota</taxon>
        <taxon>Fungi</taxon>
        <taxon>Fungi incertae sedis</taxon>
        <taxon>Mucoromycota</taxon>
        <taxon>Glomeromycotina</taxon>
        <taxon>Glomeromycetes</taxon>
        <taxon>Diversisporales</taxon>
        <taxon>Gigasporaceae</taxon>
        <taxon>Racocetra</taxon>
    </lineage>
</organism>
<reference evidence="1" key="1">
    <citation type="submission" date="2021-06" db="EMBL/GenBank/DDBJ databases">
        <authorList>
            <person name="Kallberg Y."/>
            <person name="Tangrot J."/>
            <person name="Rosling A."/>
        </authorList>
    </citation>
    <scope>NUCLEOTIDE SEQUENCE</scope>
    <source>
        <strain evidence="1">MA461A</strain>
    </source>
</reference>
<keyword evidence="2" id="KW-1185">Reference proteome</keyword>
<proteinExistence type="predicted"/>
<accession>A0ACA9SMC5</accession>
<name>A0ACA9SMC5_9GLOM</name>
<feature type="non-terminal residue" evidence="1">
    <location>
        <position position="77"/>
    </location>
</feature>
<sequence>AESVKVNWIGVPVPRNVTVKQFYEDLVAGKIVSEVQLNNEDRLLPVKVEFSHNTTGPFNAVSMECNMIEAIEAWGNR</sequence>